<keyword evidence="9" id="KW-0539">Nucleus</keyword>
<dbReference type="GO" id="GO:0005634">
    <property type="term" value="C:nucleus"/>
    <property type="evidence" value="ECO:0007669"/>
    <property type="project" value="UniProtKB-SubCell"/>
</dbReference>
<evidence type="ECO:0000256" key="1">
    <source>
        <dbReference type="ARBA" id="ARBA00004123"/>
    </source>
</evidence>
<dbReference type="InterPro" id="IPR007071">
    <property type="entry name" value="AKAP95"/>
</dbReference>
<dbReference type="GO" id="GO:0003677">
    <property type="term" value="F:DNA binding"/>
    <property type="evidence" value="ECO:0007669"/>
    <property type="project" value="UniProtKB-KW"/>
</dbReference>
<keyword evidence="16" id="KW-1185">Reference proteome</keyword>
<name>A0A5J5CZ08_9PERO</name>
<sequence>AVHRVLENAAICRRVEVTGTQQFVADLALLSAPVKQPNNETIPQDFKEAMLHIPVKPPVNSNTRTSGNVAKTKPALKRSVRSSADKWKSSFKPLGEEDDSPDTRTGSSEKVEIYNPYDPHSSDSEYEMAQDHNHSSSNQGAGCLKKGRWDRSYSKSASQLLNRCDLSPETRPTESQGFSTGHRLPEREAYGPTTESLDRPGFDSISRPLDHRVCSPDRHIHGSSTQRFLASYEGQRTNGEEGIIIPEYSREMTTTVRLSPPRLQRDHQHQLEYAKTGLDRIKPSTEVPRNRKIIMDMNPIICDLCEVELANGRELEDHLESKSHWDTLEHIQQQNNYDDLAIAFIQEVMLYKSQQCSRNIEDSALQALQENDHMTKIEMFHCAACSVFISTSASSVQTHITSQEHLANTKDFQVQQRRSCLYKAETMMKELKPQFEHFLKGGSPFK</sequence>
<feature type="region of interest" description="Disordered" evidence="13">
    <location>
        <begin position="57"/>
        <end position="146"/>
    </location>
</feature>
<keyword evidence="6" id="KW-0862">Zinc</keyword>
<dbReference type="GO" id="GO:0008270">
    <property type="term" value="F:zinc ion binding"/>
    <property type="evidence" value="ECO:0007669"/>
    <property type="project" value="UniProtKB-KW"/>
</dbReference>
<keyword evidence="2" id="KW-0507">mRNA processing</keyword>
<dbReference type="GO" id="GO:0032784">
    <property type="term" value="P:regulation of DNA-templated transcription elongation"/>
    <property type="evidence" value="ECO:0007669"/>
    <property type="project" value="TreeGrafter"/>
</dbReference>
<proteinExistence type="inferred from homology"/>
<keyword evidence="8" id="KW-0508">mRNA splicing</keyword>
<dbReference type="InterPro" id="IPR003604">
    <property type="entry name" value="Matrin/U1-like-C_Znf_C2H2"/>
</dbReference>
<dbReference type="Proteomes" id="UP000327493">
    <property type="component" value="Chromosome 12"/>
</dbReference>
<protein>
    <recommendedName>
        <fullName evidence="10">DBIRD complex subunit ZNF326</fullName>
    </recommendedName>
    <alternativeName>
        <fullName evidence="11">Zinc finger protein 326</fullName>
    </alternativeName>
</protein>
<feature type="region of interest" description="Disordered" evidence="13">
    <location>
        <begin position="164"/>
        <end position="201"/>
    </location>
</feature>
<dbReference type="PANTHER" id="PTHR12190">
    <property type="entry name" value="A-KINASE ANCHOR PROTEIN AKAP 8"/>
    <property type="match status" value="1"/>
</dbReference>
<evidence type="ECO:0000256" key="4">
    <source>
        <dbReference type="ARBA" id="ARBA00022737"/>
    </source>
</evidence>
<dbReference type="GO" id="GO:0008380">
    <property type="term" value="P:RNA splicing"/>
    <property type="evidence" value="ECO:0007669"/>
    <property type="project" value="UniProtKB-KW"/>
</dbReference>
<evidence type="ECO:0000256" key="5">
    <source>
        <dbReference type="ARBA" id="ARBA00022771"/>
    </source>
</evidence>
<evidence type="ECO:0000256" key="10">
    <source>
        <dbReference type="ARBA" id="ARBA00040207"/>
    </source>
</evidence>
<feature type="domain" description="C2H2 AKAP95-type" evidence="14">
    <location>
        <begin position="382"/>
        <end position="405"/>
    </location>
</feature>
<dbReference type="PANTHER" id="PTHR12190:SF1">
    <property type="entry name" value="DBIRD COMPLEX SUBUNIT ZNF326"/>
    <property type="match status" value="1"/>
</dbReference>
<reference evidence="15 16" key="1">
    <citation type="submission" date="2019-08" db="EMBL/GenBank/DDBJ databases">
        <title>A chromosome-level genome assembly, high-density linkage maps, and genome scans reveal the genomic architecture of hybrid incompatibilities underlying speciation via character displacement in darters (Percidae: Etheostominae).</title>
        <authorList>
            <person name="Moran R.L."/>
            <person name="Catchen J.M."/>
            <person name="Fuller R.C."/>
        </authorList>
    </citation>
    <scope>NUCLEOTIDE SEQUENCE [LARGE SCALE GENOMIC DNA]</scope>
    <source>
        <strain evidence="15">EspeVRDwgs_2016</strain>
        <tissue evidence="15">Muscle</tissue>
    </source>
</reference>
<evidence type="ECO:0000256" key="13">
    <source>
        <dbReference type="SAM" id="MobiDB-lite"/>
    </source>
</evidence>
<comment type="similarity">
    <text evidence="12">Belongs to the AKAP95 family.</text>
</comment>
<organism evidence="15 16">
    <name type="scientific">Etheostoma spectabile</name>
    <name type="common">orangethroat darter</name>
    <dbReference type="NCBI Taxonomy" id="54343"/>
    <lineage>
        <taxon>Eukaryota</taxon>
        <taxon>Metazoa</taxon>
        <taxon>Chordata</taxon>
        <taxon>Craniata</taxon>
        <taxon>Vertebrata</taxon>
        <taxon>Euteleostomi</taxon>
        <taxon>Actinopterygii</taxon>
        <taxon>Neopterygii</taxon>
        <taxon>Teleostei</taxon>
        <taxon>Neoteleostei</taxon>
        <taxon>Acanthomorphata</taxon>
        <taxon>Eupercaria</taxon>
        <taxon>Perciformes</taxon>
        <taxon>Percoidei</taxon>
        <taxon>Percidae</taxon>
        <taxon>Etheostomatinae</taxon>
        <taxon>Etheostoma</taxon>
    </lineage>
</organism>
<dbReference type="PROSITE" id="PS51799">
    <property type="entry name" value="ZF_C2H2_AKAP95"/>
    <property type="match status" value="1"/>
</dbReference>
<comment type="subcellular location">
    <subcellularLocation>
        <location evidence="1">Nucleus</location>
    </subcellularLocation>
</comment>
<keyword evidence="5 12" id="KW-0863">Zinc-finger</keyword>
<accession>A0A5J5CZ08</accession>
<evidence type="ECO:0000259" key="14">
    <source>
        <dbReference type="PROSITE" id="PS51799"/>
    </source>
</evidence>
<dbReference type="GO" id="GO:0044609">
    <property type="term" value="C:DBIRD complex"/>
    <property type="evidence" value="ECO:0007669"/>
    <property type="project" value="TreeGrafter"/>
</dbReference>
<dbReference type="AlphaFoldDB" id="A0A5J5CZ08"/>
<evidence type="ECO:0000256" key="6">
    <source>
        <dbReference type="ARBA" id="ARBA00022833"/>
    </source>
</evidence>
<evidence type="ECO:0000256" key="9">
    <source>
        <dbReference type="ARBA" id="ARBA00023242"/>
    </source>
</evidence>
<evidence type="ECO:0000256" key="11">
    <source>
        <dbReference type="ARBA" id="ARBA00043254"/>
    </source>
</evidence>
<evidence type="ECO:0000313" key="15">
    <source>
        <dbReference type="EMBL" id="KAA8587738.1"/>
    </source>
</evidence>
<feature type="non-terminal residue" evidence="15">
    <location>
        <position position="1"/>
    </location>
</feature>
<keyword evidence="7" id="KW-0238">DNA-binding</keyword>
<gene>
    <name evidence="15" type="ORF">FQN60_016600</name>
</gene>
<evidence type="ECO:0000256" key="7">
    <source>
        <dbReference type="ARBA" id="ARBA00023125"/>
    </source>
</evidence>
<evidence type="ECO:0000256" key="3">
    <source>
        <dbReference type="ARBA" id="ARBA00022723"/>
    </source>
</evidence>
<evidence type="ECO:0000256" key="12">
    <source>
        <dbReference type="PROSITE-ProRule" id="PRU01140"/>
    </source>
</evidence>
<evidence type="ECO:0000313" key="16">
    <source>
        <dbReference type="Proteomes" id="UP000327493"/>
    </source>
</evidence>
<keyword evidence="4" id="KW-0677">Repeat</keyword>
<keyword evidence="3" id="KW-0479">Metal-binding</keyword>
<dbReference type="Pfam" id="PF04988">
    <property type="entry name" value="AKAP95"/>
    <property type="match status" value="1"/>
</dbReference>
<evidence type="ECO:0000256" key="2">
    <source>
        <dbReference type="ARBA" id="ARBA00022664"/>
    </source>
</evidence>
<evidence type="ECO:0000256" key="8">
    <source>
        <dbReference type="ARBA" id="ARBA00023187"/>
    </source>
</evidence>
<dbReference type="EMBL" id="VOFY01000012">
    <property type="protein sequence ID" value="KAA8587738.1"/>
    <property type="molecule type" value="Genomic_DNA"/>
</dbReference>
<dbReference type="SMART" id="SM00451">
    <property type="entry name" value="ZnF_U1"/>
    <property type="match status" value="2"/>
</dbReference>
<comment type="caution">
    <text evidence="15">The sequence shown here is derived from an EMBL/GenBank/DDBJ whole genome shotgun (WGS) entry which is preliminary data.</text>
</comment>
<feature type="compositionally biased region" description="Polar residues" evidence="13">
    <location>
        <begin position="59"/>
        <end position="69"/>
    </location>
</feature>
<dbReference type="InterPro" id="IPR034736">
    <property type="entry name" value="ZF_C2H2_AKAP95"/>
</dbReference>
<dbReference type="GO" id="GO:0006397">
    <property type="term" value="P:mRNA processing"/>
    <property type="evidence" value="ECO:0007669"/>
    <property type="project" value="UniProtKB-KW"/>
</dbReference>